<accession>A0A0F8XAT5</accession>
<sequence>MMIGRLEIVRGAYTKKVWWRYWRPKKLTLVYSTPNPVYCWLGFNFGIDKRIGTKFIE</sequence>
<gene>
    <name evidence="1" type="ORF">LCGC14_3047910</name>
</gene>
<comment type="caution">
    <text evidence="1">The sequence shown here is derived from an EMBL/GenBank/DDBJ whole genome shotgun (WGS) entry which is preliminary data.</text>
</comment>
<name>A0A0F8XAT5_9ZZZZ</name>
<dbReference type="EMBL" id="LAZR01064150">
    <property type="protein sequence ID" value="KKK58090.1"/>
    <property type="molecule type" value="Genomic_DNA"/>
</dbReference>
<protein>
    <submittedName>
        <fullName evidence="1">Uncharacterized protein</fullName>
    </submittedName>
</protein>
<organism evidence="1">
    <name type="scientific">marine sediment metagenome</name>
    <dbReference type="NCBI Taxonomy" id="412755"/>
    <lineage>
        <taxon>unclassified sequences</taxon>
        <taxon>metagenomes</taxon>
        <taxon>ecological metagenomes</taxon>
    </lineage>
</organism>
<evidence type="ECO:0000313" key="1">
    <source>
        <dbReference type="EMBL" id="KKK58090.1"/>
    </source>
</evidence>
<dbReference type="AlphaFoldDB" id="A0A0F8XAT5"/>
<proteinExistence type="predicted"/>
<reference evidence="1" key="1">
    <citation type="journal article" date="2015" name="Nature">
        <title>Complex archaea that bridge the gap between prokaryotes and eukaryotes.</title>
        <authorList>
            <person name="Spang A."/>
            <person name="Saw J.H."/>
            <person name="Jorgensen S.L."/>
            <person name="Zaremba-Niedzwiedzka K."/>
            <person name="Martijn J."/>
            <person name="Lind A.E."/>
            <person name="van Eijk R."/>
            <person name="Schleper C."/>
            <person name="Guy L."/>
            <person name="Ettema T.J."/>
        </authorList>
    </citation>
    <scope>NUCLEOTIDE SEQUENCE</scope>
</reference>